<dbReference type="Proteomes" id="UP000585474">
    <property type="component" value="Unassembled WGS sequence"/>
</dbReference>
<accession>A0A7J0F4D8</accession>
<organism evidence="1 2">
    <name type="scientific">Actinidia rufa</name>
    <dbReference type="NCBI Taxonomy" id="165716"/>
    <lineage>
        <taxon>Eukaryota</taxon>
        <taxon>Viridiplantae</taxon>
        <taxon>Streptophyta</taxon>
        <taxon>Embryophyta</taxon>
        <taxon>Tracheophyta</taxon>
        <taxon>Spermatophyta</taxon>
        <taxon>Magnoliopsida</taxon>
        <taxon>eudicotyledons</taxon>
        <taxon>Gunneridae</taxon>
        <taxon>Pentapetalae</taxon>
        <taxon>asterids</taxon>
        <taxon>Ericales</taxon>
        <taxon>Actinidiaceae</taxon>
        <taxon>Actinidia</taxon>
    </lineage>
</organism>
<comment type="caution">
    <text evidence="1">The sequence shown here is derived from an EMBL/GenBank/DDBJ whole genome shotgun (WGS) entry which is preliminary data.</text>
</comment>
<sequence>MYHSSKSALSPFSKLSYGYPALVALVLSDQTSTRVSKHLLVLLYHSGSSKCPCACFACLCAPVASLVHSSFISLFLLKILKIPSLAAMLQPIKSSIPMKIKFFRSLGTCRTSINVIDLLSAMRNRIVPLPTTLFVVLFAIRTSPSHAAYVENIFLSLQKWSTVDWTTLGQWMVNTRSMARLANRLTDRRGFGAAQSGARVRRLGSRGWAREAGVGWARGARAMGCRHSPGAWGRVGAGGGTCGVARPVSQGAWRVEFSRLFSLARVGCVDLTRQTSGGA</sequence>
<keyword evidence="2" id="KW-1185">Reference proteome</keyword>
<proteinExistence type="predicted"/>
<evidence type="ECO:0000313" key="1">
    <source>
        <dbReference type="EMBL" id="GFY93545.1"/>
    </source>
</evidence>
<dbReference type="AlphaFoldDB" id="A0A7J0F4D8"/>
<reference evidence="1 2" key="1">
    <citation type="submission" date="2019-07" db="EMBL/GenBank/DDBJ databases">
        <title>De Novo Assembly of kiwifruit Actinidia rufa.</title>
        <authorList>
            <person name="Sugita-Konishi S."/>
            <person name="Sato K."/>
            <person name="Mori E."/>
            <person name="Abe Y."/>
            <person name="Kisaki G."/>
            <person name="Hamano K."/>
            <person name="Suezawa K."/>
            <person name="Otani M."/>
            <person name="Fukuda T."/>
            <person name="Manabe T."/>
            <person name="Gomi K."/>
            <person name="Tabuchi M."/>
            <person name="Akimitsu K."/>
            <person name="Kataoka I."/>
        </authorList>
    </citation>
    <scope>NUCLEOTIDE SEQUENCE [LARGE SCALE GENOMIC DNA]</scope>
    <source>
        <strain evidence="2">cv. Fuchu</strain>
    </source>
</reference>
<protein>
    <submittedName>
        <fullName evidence="1">Uncharacterized protein</fullName>
    </submittedName>
</protein>
<gene>
    <name evidence="1" type="ORF">Acr_08g0019410</name>
</gene>
<dbReference type="EMBL" id="BJWL01000008">
    <property type="protein sequence ID" value="GFY93545.1"/>
    <property type="molecule type" value="Genomic_DNA"/>
</dbReference>
<name>A0A7J0F4D8_9ERIC</name>
<evidence type="ECO:0000313" key="2">
    <source>
        <dbReference type="Proteomes" id="UP000585474"/>
    </source>
</evidence>